<keyword evidence="3" id="KW-1185">Reference proteome</keyword>
<dbReference type="Proteomes" id="UP000198644">
    <property type="component" value="Unassembled WGS sequence"/>
</dbReference>
<reference evidence="2 3" key="1">
    <citation type="submission" date="2016-10" db="EMBL/GenBank/DDBJ databases">
        <authorList>
            <person name="de Groot N.N."/>
        </authorList>
    </citation>
    <scope>NUCLEOTIDE SEQUENCE [LARGE SCALE GENOMIC DNA]</scope>
    <source>
        <strain evidence="2 3">CGMCC 1.9167</strain>
    </source>
</reference>
<proteinExistence type="predicted"/>
<evidence type="ECO:0000313" key="2">
    <source>
        <dbReference type="EMBL" id="SFR43899.1"/>
    </source>
</evidence>
<name>A0A1I6GP55_9GAMM</name>
<sequence>MVKRVNVATKEDHYGPSERSDHSVEELGKQLEERRQELAGPFPGNLPPMADKRAGELVGSLNKAGWIPFRRLF</sequence>
<evidence type="ECO:0000256" key="1">
    <source>
        <dbReference type="SAM" id="MobiDB-lite"/>
    </source>
</evidence>
<gene>
    <name evidence="2" type="ORF">SAMN05216203_0327</name>
</gene>
<feature type="region of interest" description="Disordered" evidence="1">
    <location>
        <begin position="1"/>
        <end position="28"/>
    </location>
</feature>
<dbReference type="RefSeq" id="WP_092008556.1">
    <property type="nucleotide sequence ID" value="NZ_FOYW01000001.1"/>
</dbReference>
<organism evidence="2 3">
    <name type="scientific">Marinobacter daqiaonensis</name>
    <dbReference type="NCBI Taxonomy" id="650891"/>
    <lineage>
        <taxon>Bacteria</taxon>
        <taxon>Pseudomonadati</taxon>
        <taxon>Pseudomonadota</taxon>
        <taxon>Gammaproteobacteria</taxon>
        <taxon>Pseudomonadales</taxon>
        <taxon>Marinobacteraceae</taxon>
        <taxon>Marinobacter</taxon>
    </lineage>
</organism>
<protein>
    <submittedName>
        <fullName evidence="2">Uncharacterized protein</fullName>
    </submittedName>
</protein>
<dbReference type="AlphaFoldDB" id="A0A1I6GP55"/>
<dbReference type="EMBL" id="FOYW01000001">
    <property type="protein sequence ID" value="SFR43899.1"/>
    <property type="molecule type" value="Genomic_DNA"/>
</dbReference>
<accession>A0A1I6GP55</accession>
<feature type="compositionally biased region" description="Basic and acidic residues" evidence="1">
    <location>
        <begin position="9"/>
        <end position="28"/>
    </location>
</feature>
<evidence type="ECO:0000313" key="3">
    <source>
        <dbReference type="Proteomes" id="UP000198644"/>
    </source>
</evidence>